<feature type="transmembrane region" description="Helical" evidence="5">
    <location>
        <begin position="28"/>
        <end position="49"/>
    </location>
</feature>
<dbReference type="eggNOG" id="KOG4510">
    <property type="taxonomic scope" value="Eukaryota"/>
</dbReference>
<dbReference type="GeneID" id="27902998"/>
<keyword evidence="4 5" id="KW-0472">Membrane</keyword>
<evidence type="ECO:0000256" key="5">
    <source>
        <dbReference type="SAM" id="Phobius"/>
    </source>
</evidence>
<evidence type="ECO:0008006" key="8">
    <source>
        <dbReference type="Google" id="ProtNLM"/>
    </source>
</evidence>
<evidence type="ECO:0000256" key="4">
    <source>
        <dbReference type="ARBA" id="ARBA00023136"/>
    </source>
</evidence>
<dbReference type="OrthoDB" id="306876at2759"/>
<dbReference type="HOGENOM" id="CLU_1387250_0_0_1"/>
<keyword evidence="7" id="KW-1185">Reference proteome</keyword>
<evidence type="ECO:0000313" key="7">
    <source>
        <dbReference type="Proteomes" id="UP000016931"/>
    </source>
</evidence>
<keyword evidence="3 5" id="KW-1133">Transmembrane helix</keyword>
<dbReference type="Proteomes" id="UP000016931">
    <property type="component" value="Unassembled WGS sequence"/>
</dbReference>
<dbReference type="EMBL" id="KB456265">
    <property type="protein sequence ID" value="EMF12193.1"/>
    <property type="molecule type" value="Genomic_DNA"/>
</dbReference>
<feature type="transmembrane region" description="Helical" evidence="5">
    <location>
        <begin position="165"/>
        <end position="185"/>
    </location>
</feature>
<evidence type="ECO:0000256" key="3">
    <source>
        <dbReference type="ARBA" id="ARBA00022989"/>
    </source>
</evidence>
<feature type="transmembrane region" description="Helical" evidence="5">
    <location>
        <begin position="95"/>
        <end position="121"/>
    </location>
</feature>
<reference evidence="6 7" key="1">
    <citation type="journal article" date="2012" name="PLoS Pathog.">
        <title>Diverse lifestyles and strategies of plant pathogenesis encoded in the genomes of eighteen Dothideomycetes fungi.</title>
        <authorList>
            <person name="Ohm R.A."/>
            <person name="Feau N."/>
            <person name="Henrissat B."/>
            <person name="Schoch C.L."/>
            <person name="Horwitz B.A."/>
            <person name="Barry K.W."/>
            <person name="Condon B.J."/>
            <person name="Copeland A.C."/>
            <person name="Dhillon B."/>
            <person name="Glaser F."/>
            <person name="Hesse C.N."/>
            <person name="Kosti I."/>
            <person name="LaButti K."/>
            <person name="Lindquist E.A."/>
            <person name="Lucas S."/>
            <person name="Salamov A.A."/>
            <person name="Bradshaw R.E."/>
            <person name="Ciuffetti L."/>
            <person name="Hamelin R.C."/>
            <person name="Kema G.H.J."/>
            <person name="Lawrence C."/>
            <person name="Scott J.A."/>
            <person name="Spatafora J.W."/>
            <person name="Turgeon B.G."/>
            <person name="de Wit P.J.G.M."/>
            <person name="Zhong S."/>
            <person name="Goodwin S.B."/>
            <person name="Grigoriev I.V."/>
        </authorList>
    </citation>
    <scope>NUCLEOTIDE SEQUENCE [LARGE SCALE GENOMIC DNA]</scope>
    <source>
        <strain evidence="6 7">SO2202</strain>
    </source>
</reference>
<dbReference type="GO" id="GO:0016020">
    <property type="term" value="C:membrane"/>
    <property type="evidence" value="ECO:0007669"/>
    <property type="project" value="UniProtKB-SubCell"/>
</dbReference>
<dbReference type="AlphaFoldDB" id="N1QFV0"/>
<dbReference type="RefSeq" id="XP_016760314.1">
    <property type="nucleotide sequence ID" value="XM_016905861.1"/>
</dbReference>
<feature type="transmembrane region" description="Helical" evidence="5">
    <location>
        <begin position="64"/>
        <end position="83"/>
    </location>
</feature>
<name>N1QFV0_SPHMS</name>
<dbReference type="PANTHER" id="PTHR22911:SF6">
    <property type="entry name" value="SOLUTE CARRIER FAMILY 35 MEMBER G1"/>
    <property type="match status" value="1"/>
</dbReference>
<sequence>MIMSANHHHHHEVPRNDKYRALWTRNQGVARMLLAQLISSFMAVAAKLLQTPQVIVQPLESRQIILMMMSIALVWDWIWMFCTRVPEAPMGPKKAWSLLTIRGIAGVLGKSMLLTNIYISLSPTVWGFYYSLSVLPISEATVINFLAPLIAALASGCLGRIRPSLSHLVAVTVSVSGMILVSQPWNASNEVLPPKPL</sequence>
<gene>
    <name evidence="6" type="ORF">SEPMUDRAFT_149932</name>
</gene>
<feature type="transmembrane region" description="Helical" evidence="5">
    <location>
        <begin position="127"/>
        <end position="153"/>
    </location>
</feature>
<protein>
    <recommendedName>
        <fullName evidence="8">EamA domain-containing protein</fullName>
    </recommendedName>
</protein>
<organism evidence="6 7">
    <name type="scientific">Sphaerulina musiva (strain SO2202)</name>
    <name type="common">Poplar stem canker fungus</name>
    <name type="synonym">Septoria musiva</name>
    <dbReference type="NCBI Taxonomy" id="692275"/>
    <lineage>
        <taxon>Eukaryota</taxon>
        <taxon>Fungi</taxon>
        <taxon>Dikarya</taxon>
        <taxon>Ascomycota</taxon>
        <taxon>Pezizomycotina</taxon>
        <taxon>Dothideomycetes</taxon>
        <taxon>Dothideomycetidae</taxon>
        <taxon>Mycosphaerellales</taxon>
        <taxon>Mycosphaerellaceae</taxon>
        <taxon>Sphaerulina</taxon>
    </lineage>
</organism>
<proteinExistence type="predicted"/>
<accession>N1QFV0</accession>
<dbReference type="PANTHER" id="PTHR22911">
    <property type="entry name" value="ACYL-MALONYL CONDENSING ENZYME-RELATED"/>
    <property type="match status" value="1"/>
</dbReference>
<comment type="subcellular location">
    <subcellularLocation>
        <location evidence="1">Membrane</location>
        <topology evidence="1">Multi-pass membrane protein</topology>
    </subcellularLocation>
</comment>
<evidence type="ECO:0000313" key="6">
    <source>
        <dbReference type="EMBL" id="EMF12193.1"/>
    </source>
</evidence>
<evidence type="ECO:0000256" key="2">
    <source>
        <dbReference type="ARBA" id="ARBA00022692"/>
    </source>
</evidence>
<evidence type="ECO:0000256" key="1">
    <source>
        <dbReference type="ARBA" id="ARBA00004141"/>
    </source>
</evidence>
<feature type="non-terminal residue" evidence="6">
    <location>
        <position position="197"/>
    </location>
</feature>
<keyword evidence="2 5" id="KW-0812">Transmembrane</keyword>